<organism evidence="1 2">
    <name type="scientific">Cichorium intybus</name>
    <name type="common">Chicory</name>
    <dbReference type="NCBI Taxonomy" id="13427"/>
    <lineage>
        <taxon>Eukaryota</taxon>
        <taxon>Viridiplantae</taxon>
        <taxon>Streptophyta</taxon>
        <taxon>Embryophyta</taxon>
        <taxon>Tracheophyta</taxon>
        <taxon>Spermatophyta</taxon>
        <taxon>Magnoliopsida</taxon>
        <taxon>eudicotyledons</taxon>
        <taxon>Gunneridae</taxon>
        <taxon>Pentapetalae</taxon>
        <taxon>asterids</taxon>
        <taxon>campanulids</taxon>
        <taxon>Asterales</taxon>
        <taxon>Asteraceae</taxon>
        <taxon>Cichorioideae</taxon>
        <taxon>Cichorieae</taxon>
        <taxon>Cichoriinae</taxon>
        <taxon>Cichorium</taxon>
    </lineage>
</organism>
<reference evidence="1 2" key="2">
    <citation type="journal article" date="2022" name="Mol. Ecol. Resour.">
        <title>The genomes of chicory, endive, great burdock and yacon provide insights into Asteraceae paleo-polyploidization history and plant inulin production.</title>
        <authorList>
            <person name="Fan W."/>
            <person name="Wang S."/>
            <person name="Wang H."/>
            <person name="Wang A."/>
            <person name="Jiang F."/>
            <person name="Liu H."/>
            <person name="Zhao H."/>
            <person name="Xu D."/>
            <person name="Zhang Y."/>
        </authorList>
    </citation>
    <scope>NUCLEOTIDE SEQUENCE [LARGE SCALE GENOMIC DNA]</scope>
    <source>
        <strain evidence="2">cv. Punajuju</strain>
        <tissue evidence="1">Leaves</tissue>
    </source>
</reference>
<reference evidence="2" key="1">
    <citation type="journal article" date="2022" name="Mol. Ecol. Resour.">
        <title>The genomes of chicory, endive, great burdock and yacon provide insights into Asteraceae palaeo-polyploidization history and plant inulin production.</title>
        <authorList>
            <person name="Fan W."/>
            <person name="Wang S."/>
            <person name="Wang H."/>
            <person name="Wang A."/>
            <person name="Jiang F."/>
            <person name="Liu H."/>
            <person name="Zhao H."/>
            <person name="Xu D."/>
            <person name="Zhang Y."/>
        </authorList>
    </citation>
    <scope>NUCLEOTIDE SEQUENCE [LARGE SCALE GENOMIC DNA]</scope>
    <source>
        <strain evidence="2">cv. Punajuju</strain>
    </source>
</reference>
<keyword evidence="2" id="KW-1185">Reference proteome</keyword>
<dbReference type="EMBL" id="CM042015">
    <property type="protein sequence ID" value="KAI3709527.1"/>
    <property type="molecule type" value="Genomic_DNA"/>
</dbReference>
<evidence type="ECO:0000313" key="1">
    <source>
        <dbReference type="EMBL" id="KAI3709527.1"/>
    </source>
</evidence>
<proteinExistence type="predicted"/>
<name>A0ACB9AI34_CICIN</name>
<protein>
    <submittedName>
        <fullName evidence="1">Uncharacterized protein</fullName>
    </submittedName>
</protein>
<sequence>MDDCSGWVAGAVKGKTPTYEGMPLIAWDDNNFATIASRYGRVLANIDPIDTCLDLSCGTVCILTASRSRISEEIPVAGLSIHPGGV</sequence>
<accession>A0ACB9AI34</accession>
<comment type="caution">
    <text evidence="1">The sequence shown here is derived from an EMBL/GenBank/DDBJ whole genome shotgun (WGS) entry which is preliminary data.</text>
</comment>
<dbReference type="Proteomes" id="UP001055811">
    <property type="component" value="Linkage Group LG07"/>
</dbReference>
<gene>
    <name evidence="1" type="ORF">L2E82_39289</name>
</gene>
<evidence type="ECO:0000313" key="2">
    <source>
        <dbReference type="Proteomes" id="UP001055811"/>
    </source>
</evidence>